<keyword evidence="2" id="KW-1185">Reference proteome</keyword>
<dbReference type="OrthoDB" id="2934473at2759"/>
<dbReference type="Proteomes" id="UP001148786">
    <property type="component" value="Unassembled WGS sequence"/>
</dbReference>
<name>A0A9W8MRM2_9AGAR</name>
<evidence type="ECO:0000313" key="2">
    <source>
        <dbReference type="Proteomes" id="UP001148786"/>
    </source>
</evidence>
<gene>
    <name evidence="1" type="ORF">NLJ89_g7569</name>
</gene>
<accession>A0A9W8MRM2</accession>
<dbReference type="EMBL" id="JANKHO010000920">
    <property type="protein sequence ID" value="KAJ3505134.1"/>
    <property type="molecule type" value="Genomic_DNA"/>
</dbReference>
<organism evidence="1 2">
    <name type="scientific">Agrocybe chaxingu</name>
    <dbReference type="NCBI Taxonomy" id="84603"/>
    <lineage>
        <taxon>Eukaryota</taxon>
        <taxon>Fungi</taxon>
        <taxon>Dikarya</taxon>
        <taxon>Basidiomycota</taxon>
        <taxon>Agaricomycotina</taxon>
        <taxon>Agaricomycetes</taxon>
        <taxon>Agaricomycetidae</taxon>
        <taxon>Agaricales</taxon>
        <taxon>Agaricineae</taxon>
        <taxon>Strophariaceae</taxon>
        <taxon>Agrocybe</taxon>
    </lineage>
</organism>
<protein>
    <submittedName>
        <fullName evidence="1">Uncharacterized protein</fullName>
    </submittedName>
</protein>
<sequence length="293" mass="33164">MLDNLYPLLDKRRSPPGQKKTRRTTVPTDLQDAKLRFQESVLAFADKRLPFRDHAPSRRRILEPNGPYAPSNISTISGLFSALVYRGISHNTQFLLENEYFFATLSEFNVLHVQLQLDGHNADYFCNKAAYGVTTRRSVNDASTYWEKAQNPSLNAFLTRSTPVNFLRLYFLILRSKIPGFGPLTSFQLALDYAIAKKATMPTVKEMAHVIFKLKMGGLKGLIRLGYSVTTEHEVACALYSLRAQLDERIPTGTKKRIAFGIVFVEHLLCKFGRLDAKPFQDLEEVIASGSRL</sequence>
<evidence type="ECO:0000313" key="1">
    <source>
        <dbReference type="EMBL" id="KAJ3505134.1"/>
    </source>
</evidence>
<comment type="caution">
    <text evidence="1">The sequence shown here is derived from an EMBL/GenBank/DDBJ whole genome shotgun (WGS) entry which is preliminary data.</text>
</comment>
<proteinExistence type="predicted"/>
<reference evidence="1" key="1">
    <citation type="submission" date="2022-07" db="EMBL/GenBank/DDBJ databases">
        <title>Genome Sequence of Agrocybe chaxingu.</title>
        <authorList>
            <person name="Buettner E."/>
        </authorList>
    </citation>
    <scope>NUCLEOTIDE SEQUENCE</scope>
    <source>
        <strain evidence="1">MP-N11</strain>
    </source>
</reference>
<dbReference type="AlphaFoldDB" id="A0A9W8MRM2"/>